<dbReference type="Proteomes" id="UP000238348">
    <property type="component" value="Chromosome"/>
</dbReference>
<sequence length="209" mass="23447">MAYSAGPMNEPARKITYTHAEYLEQERTSPTKHEFLNGEILTIAGGTPEHARLCLRVGAELRAQLRGRPCAAYSSDLRVRVQATGLSTYPDVSVVCGRLERDLQDKDAALNPIVLVEVLSDSTEAYDRGQKFAHYRRIPSLREYVLVSQHEQRIEVFHRNEDDSWTLRDARAGEGAQLSAIGCTLSVDEVYRDPLAQVSPEAEERFRGS</sequence>
<gene>
    <name evidence="2" type="ORF">SOCE26_046640</name>
</gene>
<proteinExistence type="predicted"/>
<reference evidence="2 3" key="1">
    <citation type="submission" date="2015-09" db="EMBL/GenBank/DDBJ databases">
        <title>Sorangium comparison.</title>
        <authorList>
            <person name="Zaburannyi N."/>
            <person name="Bunk B."/>
            <person name="Overmann J."/>
            <person name="Mueller R."/>
        </authorList>
    </citation>
    <scope>NUCLEOTIDE SEQUENCE [LARGE SCALE GENOMIC DNA]</scope>
    <source>
        <strain evidence="2 3">So ce26</strain>
    </source>
</reference>
<dbReference type="InterPro" id="IPR008538">
    <property type="entry name" value="Uma2"/>
</dbReference>
<feature type="domain" description="Putative restriction endonuclease" evidence="1">
    <location>
        <begin position="20"/>
        <end position="180"/>
    </location>
</feature>
<evidence type="ECO:0000313" key="2">
    <source>
        <dbReference type="EMBL" id="AUX43220.1"/>
    </source>
</evidence>
<name>A0A2L0EV95_SORCE</name>
<protein>
    <recommendedName>
        <fullName evidence="1">Putative restriction endonuclease domain-containing protein</fullName>
    </recommendedName>
</protein>
<evidence type="ECO:0000259" key="1">
    <source>
        <dbReference type="Pfam" id="PF05685"/>
    </source>
</evidence>
<accession>A0A2L0EV95</accession>
<organism evidence="2 3">
    <name type="scientific">Sorangium cellulosum</name>
    <name type="common">Polyangium cellulosum</name>
    <dbReference type="NCBI Taxonomy" id="56"/>
    <lineage>
        <taxon>Bacteria</taxon>
        <taxon>Pseudomonadati</taxon>
        <taxon>Myxococcota</taxon>
        <taxon>Polyangia</taxon>
        <taxon>Polyangiales</taxon>
        <taxon>Polyangiaceae</taxon>
        <taxon>Sorangium</taxon>
    </lineage>
</organism>
<dbReference type="InterPro" id="IPR011335">
    <property type="entry name" value="Restrct_endonuc-II-like"/>
</dbReference>
<dbReference type="AlphaFoldDB" id="A0A2L0EV95"/>
<dbReference type="EMBL" id="CP012673">
    <property type="protein sequence ID" value="AUX43220.1"/>
    <property type="molecule type" value="Genomic_DNA"/>
</dbReference>
<evidence type="ECO:0000313" key="3">
    <source>
        <dbReference type="Proteomes" id="UP000238348"/>
    </source>
</evidence>
<dbReference type="PANTHER" id="PTHR36558:SF1">
    <property type="entry name" value="RESTRICTION ENDONUCLEASE DOMAIN-CONTAINING PROTEIN-RELATED"/>
    <property type="match status" value="1"/>
</dbReference>
<dbReference type="CDD" id="cd06260">
    <property type="entry name" value="DUF820-like"/>
    <property type="match status" value="1"/>
</dbReference>
<dbReference type="SUPFAM" id="SSF52980">
    <property type="entry name" value="Restriction endonuclease-like"/>
    <property type="match status" value="1"/>
</dbReference>
<dbReference type="Gene3D" id="3.90.1570.10">
    <property type="entry name" value="tt1808, chain A"/>
    <property type="match status" value="1"/>
</dbReference>
<dbReference type="InterPro" id="IPR012296">
    <property type="entry name" value="Nuclease_put_TT1808"/>
</dbReference>
<dbReference type="PANTHER" id="PTHR36558">
    <property type="entry name" value="GLR1098 PROTEIN"/>
    <property type="match status" value="1"/>
</dbReference>
<dbReference type="Pfam" id="PF05685">
    <property type="entry name" value="Uma2"/>
    <property type="match status" value="1"/>
</dbReference>